<comment type="caution">
    <text evidence="15">The sequence shown here is derived from an EMBL/GenBank/DDBJ whole genome shotgun (WGS) entry which is preliminary data.</text>
</comment>
<evidence type="ECO:0000256" key="7">
    <source>
        <dbReference type="ARBA" id="ARBA00023110"/>
    </source>
</evidence>
<evidence type="ECO:0000256" key="10">
    <source>
        <dbReference type="ARBA" id="ARBA00023306"/>
    </source>
</evidence>
<dbReference type="InterPro" id="IPR001179">
    <property type="entry name" value="PPIase_FKBP_dom"/>
</dbReference>
<name>A0A424Z1A4_9BACT</name>
<keyword evidence="5 12" id="KW-0963">Cytoplasm</keyword>
<keyword evidence="8 12" id="KW-0143">Chaperone</keyword>
<evidence type="ECO:0000256" key="11">
    <source>
        <dbReference type="ARBA" id="ARBA00029986"/>
    </source>
</evidence>
<dbReference type="PROSITE" id="PS50059">
    <property type="entry name" value="FKBP_PPIASE"/>
    <property type="match status" value="1"/>
</dbReference>
<comment type="similarity">
    <text evidence="2 12 14">Belongs to the FKBP-type PPIase family. Tig subfamily.</text>
</comment>
<reference evidence="15 16" key="1">
    <citation type="submission" date="2018-08" db="EMBL/GenBank/DDBJ databases">
        <title>Survival mechanisms of Campylobacter hepaticus identified by genomic analysis and comparative transcriptomic analysis of in vivo and in vitro derived bacteria.</title>
        <authorList>
            <person name="Van T.T.H."/>
            <person name="Moore R.J."/>
        </authorList>
    </citation>
    <scope>NUCLEOTIDE SEQUENCE [LARGE SCALE GENOMIC DNA]</scope>
    <source>
        <strain evidence="15 16">54L</strain>
    </source>
</reference>
<dbReference type="SUPFAM" id="SSF54534">
    <property type="entry name" value="FKBP-like"/>
    <property type="match status" value="1"/>
</dbReference>
<evidence type="ECO:0000256" key="5">
    <source>
        <dbReference type="ARBA" id="ARBA00022490"/>
    </source>
</evidence>
<protein>
    <recommendedName>
        <fullName evidence="4 12">Trigger factor</fullName>
        <shortName evidence="12">TF</shortName>
        <ecNumber evidence="3 12">5.2.1.8</ecNumber>
    </recommendedName>
    <alternativeName>
        <fullName evidence="11 12">PPIase</fullName>
    </alternativeName>
</protein>
<dbReference type="GO" id="GO:0003755">
    <property type="term" value="F:peptidyl-prolyl cis-trans isomerase activity"/>
    <property type="evidence" value="ECO:0007669"/>
    <property type="project" value="UniProtKB-UniRule"/>
</dbReference>
<dbReference type="Proteomes" id="UP000286095">
    <property type="component" value="Unassembled WGS sequence"/>
</dbReference>
<dbReference type="GO" id="GO:0005737">
    <property type="term" value="C:cytoplasm"/>
    <property type="evidence" value="ECO:0007669"/>
    <property type="project" value="UniProtKB-SubCell"/>
</dbReference>
<dbReference type="FunFam" id="3.10.50.40:FF:000001">
    <property type="entry name" value="Trigger factor"/>
    <property type="match status" value="1"/>
</dbReference>
<evidence type="ECO:0000256" key="2">
    <source>
        <dbReference type="ARBA" id="ARBA00005464"/>
    </source>
</evidence>
<dbReference type="EMBL" id="QURW01000007">
    <property type="protein sequence ID" value="RQD87767.1"/>
    <property type="molecule type" value="Genomic_DNA"/>
</dbReference>
<evidence type="ECO:0000256" key="4">
    <source>
        <dbReference type="ARBA" id="ARBA00016902"/>
    </source>
</evidence>
<dbReference type="Gene3D" id="3.30.70.1050">
    <property type="entry name" value="Trigger factor ribosome-binding domain"/>
    <property type="match status" value="1"/>
</dbReference>
<keyword evidence="10 12" id="KW-0131">Cell cycle</keyword>
<dbReference type="InterPro" id="IPR046357">
    <property type="entry name" value="PPIase_dom_sf"/>
</dbReference>
<dbReference type="Gene3D" id="3.10.50.40">
    <property type="match status" value="1"/>
</dbReference>
<evidence type="ECO:0000313" key="15">
    <source>
        <dbReference type="EMBL" id="RQD87767.1"/>
    </source>
</evidence>
<evidence type="ECO:0000256" key="6">
    <source>
        <dbReference type="ARBA" id="ARBA00022618"/>
    </source>
</evidence>
<comment type="subcellular location">
    <subcellularLocation>
        <location evidence="12">Cytoplasm</location>
    </subcellularLocation>
    <text evidence="12">About half TF is bound to the ribosome near the polypeptide exit tunnel while the other half is free in the cytoplasm.</text>
</comment>
<dbReference type="Gene3D" id="1.10.3120.10">
    <property type="entry name" value="Trigger factor, C-terminal domain"/>
    <property type="match status" value="1"/>
</dbReference>
<comment type="catalytic activity">
    <reaction evidence="1 12 13">
        <text>[protein]-peptidylproline (omega=180) = [protein]-peptidylproline (omega=0)</text>
        <dbReference type="Rhea" id="RHEA:16237"/>
        <dbReference type="Rhea" id="RHEA-COMP:10747"/>
        <dbReference type="Rhea" id="RHEA-COMP:10748"/>
        <dbReference type="ChEBI" id="CHEBI:83833"/>
        <dbReference type="ChEBI" id="CHEBI:83834"/>
        <dbReference type="EC" id="5.2.1.8"/>
    </reaction>
</comment>
<dbReference type="InterPro" id="IPR008881">
    <property type="entry name" value="Trigger_fac_ribosome-bd_bac"/>
</dbReference>
<organism evidence="15 16">
    <name type="scientific">Campylobacter hepaticus</name>
    <dbReference type="NCBI Taxonomy" id="1813019"/>
    <lineage>
        <taxon>Bacteria</taxon>
        <taxon>Pseudomonadati</taxon>
        <taxon>Campylobacterota</taxon>
        <taxon>Epsilonproteobacteria</taxon>
        <taxon>Campylobacterales</taxon>
        <taxon>Campylobacteraceae</taxon>
        <taxon>Campylobacter</taxon>
    </lineage>
</organism>
<dbReference type="InterPro" id="IPR027304">
    <property type="entry name" value="Trigger_fact/SurA_dom_sf"/>
</dbReference>
<dbReference type="Pfam" id="PF05698">
    <property type="entry name" value="Trigger_C"/>
    <property type="match status" value="1"/>
</dbReference>
<accession>A0A424Z1A4</accession>
<dbReference type="EC" id="5.2.1.8" evidence="3 12"/>
<gene>
    <name evidence="12" type="primary">tig</name>
    <name evidence="15" type="ORF">DZD40_03425</name>
</gene>
<dbReference type="HAMAP" id="MF_00303">
    <property type="entry name" value="Trigger_factor_Tig"/>
    <property type="match status" value="1"/>
</dbReference>
<dbReference type="AlphaFoldDB" id="A0A424Z1A4"/>
<dbReference type="InterPro" id="IPR005215">
    <property type="entry name" value="Trig_fac"/>
</dbReference>
<keyword evidence="6 12" id="KW-0132">Cell division</keyword>
<dbReference type="InterPro" id="IPR036611">
    <property type="entry name" value="Trigger_fac_ribosome-bd_sf"/>
</dbReference>
<dbReference type="GO" id="GO:0015031">
    <property type="term" value="P:protein transport"/>
    <property type="evidence" value="ECO:0007669"/>
    <property type="project" value="UniProtKB-UniRule"/>
</dbReference>
<dbReference type="InterPro" id="IPR037041">
    <property type="entry name" value="Trigger_fac_C_sf"/>
</dbReference>
<evidence type="ECO:0000256" key="8">
    <source>
        <dbReference type="ARBA" id="ARBA00023186"/>
    </source>
</evidence>
<dbReference type="SUPFAM" id="SSF109998">
    <property type="entry name" value="Triger factor/SurA peptide-binding domain-like"/>
    <property type="match status" value="1"/>
</dbReference>
<keyword evidence="7 12" id="KW-0697">Rotamase</keyword>
<evidence type="ECO:0000256" key="12">
    <source>
        <dbReference type="HAMAP-Rule" id="MF_00303"/>
    </source>
</evidence>
<keyword evidence="9 12" id="KW-0413">Isomerase</keyword>
<proteinExistence type="inferred from homology"/>
<dbReference type="PIRSF" id="PIRSF003095">
    <property type="entry name" value="Trigger_factor"/>
    <property type="match status" value="1"/>
</dbReference>
<dbReference type="InterPro" id="IPR008880">
    <property type="entry name" value="Trigger_fac_C"/>
</dbReference>
<dbReference type="NCBIfam" id="TIGR00115">
    <property type="entry name" value="tig"/>
    <property type="match status" value="1"/>
</dbReference>
<dbReference type="SUPFAM" id="SSF102735">
    <property type="entry name" value="Trigger factor ribosome-binding domain"/>
    <property type="match status" value="1"/>
</dbReference>
<dbReference type="RefSeq" id="WP_124134179.1">
    <property type="nucleotide sequence ID" value="NZ_CP065357.1"/>
</dbReference>
<sequence>MEVKAKQLDSVNATASVTIPSGMIKNEIQNLAKKASKSVKMDGFRPGKVPIAAVLKRYEKELTQDAEQNLFKSAINDILKELKKEAKELVGEPYFEKFDRKEGEIVAQLALSFKPEFKLDGYEKLIPKYEIPKISKKEIEEKKEELLKRFANAQAIETKRALKEGDFAKFDFEGFVDDKAFEGGKAENYVLEIGSKQFIPGFEEGMIGMKAGEAKDIKVTFPQEYGAAHLAGKDAVFKVKLHEIQELKIPKLDEEMLKKLLPNEEKASIELLDEKIKEQLKNEKLFKLINDELKAQFADALIQTFNFDLPRGIVEQEIDIQFKAALNTFNEQELEEIKTSKEKYQEKRDSFKEEAQKSVKLTFIIDELAKLRNIQVNDQELIQAVYFEAYRYGMNPKEHLENYKKQGALPAVKMALIEEKLFNDIFIPKIEKTNKKEKEDK</sequence>
<evidence type="ECO:0000256" key="9">
    <source>
        <dbReference type="ARBA" id="ARBA00023235"/>
    </source>
</evidence>
<dbReference type="Pfam" id="PF05697">
    <property type="entry name" value="Trigger_N"/>
    <property type="match status" value="1"/>
</dbReference>
<evidence type="ECO:0000256" key="13">
    <source>
        <dbReference type="PROSITE-ProRule" id="PRU00277"/>
    </source>
</evidence>
<evidence type="ECO:0000313" key="16">
    <source>
        <dbReference type="Proteomes" id="UP000286095"/>
    </source>
</evidence>
<evidence type="ECO:0000256" key="14">
    <source>
        <dbReference type="RuleBase" id="RU003914"/>
    </source>
</evidence>
<dbReference type="GO" id="GO:0006457">
    <property type="term" value="P:protein folding"/>
    <property type="evidence" value="ECO:0007669"/>
    <property type="project" value="UniProtKB-UniRule"/>
</dbReference>
<dbReference type="STRING" id="1813019.A2J15_03610"/>
<comment type="function">
    <text evidence="12">Involved in protein export. Acts as a chaperone by maintaining the newly synthesized protein in an open conformation. Functions as a peptidyl-prolyl cis-trans isomerase.</text>
</comment>
<evidence type="ECO:0000256" key="3">
    <source>
        <dbReference type="ARBA" id="ARBA00013194"/>
    </source>
</evidence>
<evidence type="ECO:0000256" key="1">
    <source>
        <dbReference type="ARBA" id="ARBA00000971"/>
    </source>
</evidence>
<dbReference type="GO" id="GO:0051301">
    <property type="term" value="P:cell division"/>
    <property type="evidence" value="ECO:0007669"/>
    <property type="project" value="UniProtKB-KW"/>
</dbReference>
<dbReference type="Pfam" id="PF00254">
    <property type="entry name" value="FKBP_C"/>
    <property type="match status" value="1"/>
</dbReference>
<comment type="domain">
    <text evidence="12">Consists of 3 domains; the N-terminus binds the ribosome, the middle domain has PPIase activity, while the C-terminus has intrinsic chaperone activity on its own.</text>
</comment>